<dbReference type="AlphaFoldDB" id="A0A0F9H8R7"/>
<proteinExistence type="predicted"/>
<organism evidence="1">
    <name type="scientific">marine sediment metagenome</name>
    <dbReference type="NCBI Taxonomy" id="412755"/>
    <lineage>
        <taxon>unclassified sequences</taxon>
        <taxon>metagenomes</taxon>
        <taxon>ecological metagenomes</taxon>
    </lineage>
</organism>
<name>A0A0F9H8R7_9ZZZZ</name>
<comment type="caution">
    <text evidence="1">The sequence shown here is derived from an EMBL/GenBank/DDBJ whole genome shotgun (WGS) entry which is preliminary data.</text>
</comment>
<accession>A0A0F9H8R7</accession>
<gene>
    <name evidence="1" type="ORF">LCGC14_1815000</name>
</gene>
<protein>
    <submittedName>
        <fullName evidence="1">Uncharacterized protein</fullName>
    </submittedName>
</protein>
<evidence type="ECO:0000313" key="1">
    <source>
        <dbReference type="EMBL" id="KKL99381.1"/>
    </source>
</evidence>
<sequence length="158" mass="17497">MPKATPKKKEPTEVPVVEVVEESVHEDEMNVFVPPDEVLMSSLNKKVAFPKLSWRLEAKILKIIGRLVKAVPGLKDIDFMNFQPTDFLSVASDLLIVAPEYVEELLKLAYPDLEEADMEEATLEDVADLLVPLFYAIAASLFTLMAKVGDQTPIPSAA</sequence>
<dbReference type="EMBL" id="LAZR01017691">
    <property type="protein sequence ID" value="KKL99381.1"/>
    <property type="molecule type" value="Genomic_DNA"/>
</dbReference>
<reference evidence="1" key="1">
    <citation type="journal article" date="2015" name="Nature">
        <title>Complex archaea that bridge the gap between prokaryotes and eukaryotes.</title>
        <authorList>
            <person name="Spang A."/>
            <person name="Saw J.H."/>
            <person name="Jorgensen S.L."/>
            <person name="Zaremba-Niedzwiedzka K."/>
            <person name="Martijn J."/>
            <person name="Lind A.E."/>
            <person name="van Eijk R."/>
            <person name="Schleper C."/>
            <person name="Guy L."/>
            <person name="Ettema T.J."/>
        </authorList>
    </citation>
    <scope>NUCLEOTIDE SEQUENCE</scope>
</reference>